<keyword evidence="6" id="KW-0132">Cell division</keyword>
<dbReference type="GO" id="GO:0016491">
    <property type="term" value="F:oxidoreductase activity"/>
    <property type="evidence" value="ECO:0007669"/>
    <property type="project" value="UniProtKB-KW"/>
</dbReference>
<dbReference type="RefSeq" id="WP_093743766.1">
    <property type="nucleotide sequence ID" value="NZ_FNBP01000011.1"/>
</dbReference>
<sequence length="466" mass="51637">MSFNYKTTVTRRAFVASSLAGVMSATLPFPRMAEAATRKFSLRAAPGSTRLVPEPHPDTAAWCYNGKVPGPEIRIRQGDRLQVEVMNDLAEETTVHWHGIRLPNAMDGVPHLTQGPIAPGDKFVYEFDAVDAGTFWYHPHQRSFEQVGRGLYGPLIVEEANPPRVDRDVTWVLDDWRLAEDASISDDFGNAHDLSHAGRLGNTVTINGHVPETLEVASGERIRLRLINAANARIFALDFGDHTPRIIALDRQPVTPHEPRDGVVVLGPAMRVDVILDCTGKPGAQAQLVDRAYRGNDFRVLDFTYAETALREATPDWPIALPTNPIPEPNLRSAQRHEVTFTGGMMGGGMMGMMHDGRGIWFVNGKAAEGHVLDPFLTLERGASHILEMTNATAFDHPIHLHGHSFRVISRNGTPTQHREWQDTVLMAPRERVEIAFVADNPGDWMFHCHILEHQAAGMMGVIRVA</sequence>
<keyword evidence="6" id="KW-0946">Virion</keyword>
<evidence type="ECO:0000256" key="1">
    <source>
        <dbReference type="ARBA" id="ARBA00022723"/>
    </source>
</evidence>
<dbReference type="CDD" id="cd13885">
    <property type="entry name" value="CuRO_2_CumA_like"/>
    <property type="match status" value="1"/>
</dbReference>
<dbReference type="InterPro" id="IPR006311">
    <property type="entry name" value="TAT_signal"/>
</dbReference>
<evidence type="ECO:0000259" key="5">
    <source>
        <dbReference type="Pfam" id="PF07732"/>
    </source>
</evidence>
<dbReference type="Pfam" id="PF07732">
    <property type="entry name" value="Cu-oxidase_3"/>
    <property type="match status" value="1"/>
</dbReference>
<evidence type="ECO:0000259" key="4">
    <source>
        <dbReference type="Pfam" id="PF07731"/>
    </source>
</evidence>
<dbReference type="InterPro" id="IPR001117">
    <property type="entry name" value="Cu-oxidase_2nd"/>
</dbReference>
<keyword evidence="7" id="KW-1185">Reference proteome</keyword>
<dbReference type="Gene3D" id="2.60.40.420">
    <property type="entry name" value="Cupredoxins - blue copper proteins"/>
    <property type="match status" value="3"/>
</dbReference>
<dbReference type="InterPro" id="IPR045087">
    <property type="entry name" value="Cu-oxidase_fam"/>
</dbReference>
<dbReference type="PROSITE" id="PS51318">
    <property type="entry name" value="TAT"/>
    <property type="match status" value="1"/>
</dbReference>
<dbReference type="CDD" id="cd13861">
    <property type="entry name" value="CuRO_1_CumA_like"/>
    <property type="match status" value="1"/>
</dbReference>
<dbReference type="SUPFAM" id="SSF49503">
    <property type="entry name" value="Cupredoxins"/>
    <property type="match status" value="3"/>
</dbReference>
<dbReference type="InterPro" id="IPR008972">
    <property type="entry name" value="Cupredoxin"/>
</dbReference>
<reference evidence="7" key="1">
    <citation type="submission" date="2016-10" db="EMBL/GenBank/DDBJ databases">
        <authorList>
            <person name="Varghese N."/>
            <person name="Submissions S."/>
        </authorList>
    </citation>
    <scope>NUCLEOTIDE SEQUENCE [LARGE SCALE GENOMIC DNA]</scope>
    <source>
        <strain evidence="7">DSM 16477</strain>
    </source>
</reference>
<accession>A0A1G7WXE9</accession>
<dbReference type="Pfam" id="PF00394">
    <property type="entry name" value="Cu-oxidase"/>
    <property type="match status" value="1"/>
</dbReference>
<keyword evidence="6" id="KW-0131">Cell cycle</keyword>
<evidence type="ECO:0000256" key="2">
    <source>
        <dbReference type="ARBA" id="ARBA00023002"/>
    </source>
</evidence>
<dbReference type="InterPro" id="IPR002355">
    <property type="entry name" value="Cu_oxidase_Cu_BS"/>
</dbReference>
<protein>
    <submittedName>
        <fullName evidence="6">Multicopper oxidase with three cupredoxin domains (Includes cell division protein FtsP and spore coat protein CotA)</fullName>
    </submittedName>
</protein>
<keyword evidence="6" id="KW-0167">Capsid protein</keyword>
<dbReference type="InterPro" id="IPR011706">
    <property type="entry name" value="Cu-oxidase_C"/>
</dbReference>
<dbReference type="PANTHER" id="PTHR11709:SF2">
    <property type="entry name" value="MULTICOPPER OXIDASE LPR1"/>
    <property type="match status" value="1"/>
</dbReference>
<dbReference type="InterPro" id="IPR033138">
    <property type="entry name" value="Cu_oxidase_CS"/>
</dbReference>
<evidence type="ECO:0000313" key="6">
    <source>
        <dbReference type="EMBL" id="SDG76566.1"/>
    </source>
</evidence>
<dbReference type="PROSITE" id="PS00079">
    <property type="entry name" value="MULTICOPPER_OXIDASE1"/>
    <property type="match status" value="1"/>
</dbReference>
<dbReference type="InterPro" id="IPR011707">
    <property type="entry name" value="Cu-oxidase-like_N"/>
</dbReference>
<evidence type="ECO:0000259" key="3">
    <source>
        <dbReference type="Pfam" id="PF00394"/>
    </source>
</evidence>
<feature type="domain" description="Plastocyanin-like" evidence="4">
    <location>
        <begin position="372"/>
        <end position="465"/>
    </location>
</feature>
<dbReference type="CDD" id="cd13906">
    <property type="entry name" value="CuRO_3_CumA_like"/>
    <property type="match status" value="1"/>
</dbReference>
<dbReference type="PROSITE" id="PS00080">
    <property type="entry name" value="MULTICOPPER_OXIDASE2"/>
    <property type="match status" value="1"/>
</dbReference>
<proteinExistence type="predicted"/>
<dbReference type="OrthoDB" id="9757546at2"/>
<dbReference type="AlphaFoldDB" id="A0A1G7WXE9"/>
<dbReference type="PANTHER" id="PTHR11709">
    <property type="entry name" value="MULTI-COPPER OXIDASE"/>
    <property type="match status" value="1"/>
</dbReference>
<gene>
    <name evidence="6" type="ORF">SAMN04489759_111124</name>
</gene>
<feature type="domain" description="Plastocyanin-like" evidence="3">
    <location>
        <begin position="168"/>
        <end position="280"/>
    </location>
</feature>
<name>A0A1G7WXE9_9RHOB</name>
<organism evidence="6 7">
    <name type="scientific">Sulfitobacter delicatus</name>
    <dbReference type="NCBI Taxonomy" id="218672"/>
    <lineage>
        <taxon>Bacteria</taxon>
        <taxon>Pseudomonadati</taxon>
        <taxon>Pseudomonadota</taxon>
        <taxon>Alphaproteobacteria</taxon>
        <taxon>Rhodobacterales</taxon>
        <taxon>Roseobacteraceae</taxon>
        <taxon>Sulfitobacter</taxon>
    </lineage>
</organism>
<evidence type="ECO:0000313" key="7">
    <source>
        <dbReference type="Proteomes" id="UP000199399"/>
    </source>
</evidence>
<dbReference type="Pfam" id="PF07731">
    <property type="entry name" value="Cu-oxidase_2"/>
    <property type="match status" value="1"/>
</dbReference>
<dbReference type="Proteomes" id="UP000199399">
    <property type="component" value="Unassembled WGS sequence"/>
</dbReference>
<keyword evidence="2" id="KW-0560">Oxidoreductase</keyword>
<keyword evidence="1" id="KW-0479">Metal-binding</keyword>
<dbReference type="STRING" id="218672.SAMN04489759_111124"/>
<dbReference type="GO" id="GO:0051301">
    <property type="term" value="P:cell division"/>
    <property type="evidence" value="ECO:0007669"/>
    <property type="project" value="UniProtKB-KW"/>
</dbReference>
<dbReference type="EMBL" id="FNBP01000011">
    <property type="protein sequence ID" value="SDG76566.1"/>
    <property type="molecule type" value="Genomic_DNA"/>
</dbReference>
<dbReference type="GO" id="GO:0005507">
    <property type="term" value="F:copper ion binding"/>
    <property type="evidence" value="ECO:0007669"/>
    <property type="project" value="InterPro"/>
</dbReference>
<feature type="domain" description="Plastocyanin-like" evidence="5">
    <location>
        <begin position="53"/>
        <end position="160"/>
    </location>
</feature>